<evidence type="ECO:0000313" key="1">
    <source>
        <dbReference type="EMBL" id="CAL1600022.1"/>
    </source>
</evidence>
<dbReference type="EMBL" id="OZ035845">
    <property type="protein sequence ID" value="CAL1600022.1"/>
    <property type="molecule type" value="Genomic_DNA"/>
</dbReference>
<dbReference type="AlphaFoldDB" id="A0AAV2LIC5"/>
<accession>A0AAV2LIC5</accession>
<proteinExistence type="predicted"/>
<sequence>MRVNVSMTTQAWASDRTYSPPSLTSHHAPLCRPPLCLHQPAVGSLCWASPLAHWAPCPSWGWGYDVSPAKEMPGGWSEVAQTISDDAWK</sequence>
<organism evidence="1 2">
    <name type="scientific">Knipowitschia caucasica</name>
    <name type="common">Caucasian dwarf goby</name>
    <name type="synonym">Pomatoschistus caucasicus</name>
    <dbReference type="NCBI Taxonomy" id="637954"/>
    <lineage>
        <taxon>Eukaryota</taxon>
        <taxon>Metazoa</taxon>
        <taxon>Chordata</taxon>
        <taxon>Craniata</taxon>
        <taxon>Vertebrata</taxon>
        <taxon>Euteleostomi</taxon>
        <taxon>Actinopterygii</taxon>
        <taxon>Neopterygii</taxon>
        <taxon>Teleostei</taxon>
        <taxon>Neoteleostei</taxon>
        <taxon>Acanthomorphata</taxon>
        <taxon>Gobiaria</taxon>
        <taxon>Gobiiformes</taxon>
        <taxon>Gobioidei</taxon>
        <taxon>Gobiidae</taxon>
        <taxon>Gobiinae</taxon>
        <taxon>Knipowitschia</taxon>
    </lineage>
</organism>
<name>A0AAV2LIC5_KNICA</name>
<evidence type="ECO:0000313" key="2">
    <source>
        <dbReference type="Proteomes" id="UP001497482"/>
    </source>
</evidence>
<dbReference type="Proteomes" id="UP001497482">
    <property type="component" value="Chromosome 23"/>
</dbReference>
<protein>
    <submittedName>
        <fullName evidence="1">Uncharacterized protein</fullName>
    </submittedName>
</protein>
<reference evidence="1 2" key="1">
    <citation type="submission" date="2024-04" db="EMBL/GenBank/DDBJ databases">
        <authorList>
            <person name="Waldvogel A.-M."/>
            <person name="Schoenle A."/>
        </authorList>
    </citation>
    <scope>NUCLEOTIDE SEQUENCE [LARGE SCALE GENOMIC DNA]</scope>
</reference>
<keyword evidence="2" id="KW-1185">Reference proteome</keyword>
<gene>
    <name evidence="1" type="ORF">KC01_LOCUS28186</name>
</gene>